<name>A0AA89CB42_PINIB</name>
<gene>
    <name evidence="1" type="ORF">FSP39_020465</name>
</gene>
<feature type="non-terminal residue" evidence="1">
    <location>
        <position position="1"/>
    </location>
</feature>
<dbReference type="Proteomes" id="UP001186944">
    <property type="component" value="Unassembled WGS sequence"/>
</dbReference>
<comment type="caution">
    <text evidence="1">The sequence shown here is derived from an EMBL/GenBank/DDBJ whole genome shotgun (WGS) entry which is preliminary data.</text>
</comment>
<proteinExistence type="predicted"/>
<organism evidence="1 2">
    <name type="scientific">Pinctada imbricata</name>
    <name type="common">Atlantic pearl-oyster</name>
    <name type="synonym">Pinctada martensii</name>
    <dbReference type="NCBI Taxonomy" id="66713"/>
    <lineage>
        <taxon>Eukaryota</taxon>
        <taxon>Metazoa</taxon>
        <taxon>Spiralia</taxon>
        <taxon>Lophotrochozoa</taxon>
        <taxon>Mollusca</taxon>
        <taxon>Bivalvia</taxon>
        <taxon>Autobranchia</taxon>
        <taxon>Pteriomorphia</taxon>
        <taxon>Pterioida</taxon>
        <taxon>Pterioidea</taxon>
        <taxon>Pteriidae</taxon>
        <taxon>Pinctada</taxon>
    </lineage>
</organism>
<evidence type="ECO:0000313" key="2">
    <source>
        <dbReference type="Proteomes" id="UP001186944"/>
    </source>
</evidence>
<accession>A0AA89CB42</accession>
<evidence type="ECO:0000313" key="1">
    <source>
        <dbReference type="EMBL" id="KAK3107704.1"/>
    </source>
</evidence>
<protein>
    <submittedName>
        <fullName evidence="1">Uncharacterized protein</fullName>
    </submittedName>
</protein>
<dbReference type="EMBL" id="VSWD01000002">
    <property type="protein sequence ID" value="KAK3107704.1"/>
    <property type="molecule type" value="Genomic_DNA"/>
</dbReference>
<dbReference type="AlphaFoldDB" id="A0AA89CB42"/>
<sequence length="70" mass="8342">QVVFTYLDISRDHVSLIEKDRLPKEMKSTILYTKPYDFMDAQDRKEILELLFWFGYLQSGSYKGMKKGQT</sequence>
<keyword evidence="2" id="KW-1185">Reference proteome</keyword>
<reference evidence="1" key="1">
    <citation type="submission" date="2019-08" db="EMBL/GenBank/DDBJ databases">
        <title>The improved chromosome-level genome for the pearl oyster Pinctada fucata martensii using PacBio sequencing and Hi-C.</title>
        <authorList>
            <person name="Zheng Z."/>
        </authorList>
    </citation>
    <scope>NUCLEOTIDE SEQUENCE</scope>
    <source>
        <strain evidence="1">ZZ-2019</strain>
        <tissue evidence="1">Adductor muscle</tissue>
    </source>
</reference>